<evidence type="ECO:0008006" key="3">
    <source>
        <dbReference type="Google" id="ProtNLM"/>
    </source>
</evidence>
<dbReference type="Proteomes" id="UP000253061">
    <property type="component" value="Unassembled WGS sequence"/>
</dbReference>
<dbReference type="SUPFAM" id="SSF52540">
    <property type="entry name" value="P-loop containing nucleoside triphosphate hydrolases"/>
    <property type="match status" value="1"/>
</dbReference>
<dbReference type="EMBL" id="JPWB01000002">
    <property type="protein sequence ID" value="RCK23959.1"/>
    <property type="molecule type" value="Genomic_DNA"/>
</dbReference>
<protein>
    <recommendedName>
        <fullName evidence="3">Sulfotransferase domain-containing protein</fullName>
    </recommendedName>
</protein>
<comment type="caution">
    <text evidence="1">The sequence shown here is derived from an EMBL/GenBank/DDBJ whole genome shotgun (WGS) entry which is preliminary data.</text>
</comment>
<dbReference type="RefSeq" id="WP_062953617.1">
    <property type="nucleotide sequence ID" value="NZ_JPWB01000002.1"/>
</dbReference>
<dbReference type="AlphaFoldDB" id="A0A367VG46"/>
<reference evidence="1 2" key="1">
    <citation type="submission" date="2014-07" db="EMBL/GenBank/DDBJ databases">
        <title>Draft genome sequence of Thalassospira profundimaris R8-17.</title>
        <authorList>
            <person name="Lai Q."/>
            <person name="Shao Z."/>
        </authorList>
    </citation>
    <scope>NUCLEOTIDE SEQUENCE [LARGE SCALE GENOMIC DNA]</scope>
    <source>
        <strain evidence="1 2">R8-17</strain>
    </source>
</reference>
<evidence type="ECO:0000313" key="2">
    <source>
        <dbReference type="Proteomes" id="UP000253061"/>
    </source>
</evidence>
<gene>
    <name evidence="1" type="ORF">TH6_04350</name>
</gene>
<proteinExistence type="predicted"/>
<evidence type="ECO:0000313" key="1">
    <source>
        <dbReference type="EMBL" id="RCK23959.1"/>
    </source>
</evidence>
<organism evidence="1 2">
    <name type="scientific">Thalassospira profundimaris</name>
    <dbReference type="NCBI Taxonomy" id="502049"/>
    <lineage>
        <taxon>Bacteria</taxon>
        <taxon>Pseudomonadati</taxon>
        <taxon>Pseudomonadota</taxon>
        <taxon>Alphaproteobacteria</taxon>
        <taxon>Rhodospirillales</taxon>
        <taxon>Thalassospiraceae</taxon>
        <taxon>Thalassospira</taxon>
    </lineage>
</organism>
<name>A0A367VG46_9PROT</name>
<accession>A0A367VG46</accession>
<dbReference type="Gene3D" id="3.40.50.300">
    <property type="entry name" value="P-loop containing nucleotide triphosphate hydrolases"/>
    <property type="match status" value="1"/>
</dbReference>
<dbReference type="InterPro" id="IPR027417">
    <property type="entry name" value="P-loop_NTPase"/>
</dbReference>
<sequence length="250" mass="28858">MNIKVFGERNTGTNALISVIRGNSGSIVYPSVLAEISPDARKNLAMMMQLGISKKGSEQLIDATFKGRPILQQWKHAATYFDTSTITDDVHFVFTTRHPLSWLIGLFQKPYHILTPKPDNLIAFSEMNWETVIRDNLKSKTFKPLDLYVEKLKSYRDLMGKLEAQGIGYTIIKFEDFVSDQKGVFERLRPHLTNPTENFQELTKSTKEAGKDSAYYRNYYTKEIWRQEFPDIGKVQLPDESELFEFFGYS</sequence>